<dbReference type="Proteomes" id="UP001152523">
    <property type="component" value="Unassembled WGS sequence"/>
</dbReference>
<dbReference type="InterPro" id="IPR055300">
    <property type="entry name" value="CWZF3/5/7"/>
</dbReference>
<feature type="compositionally biased region" description="Polar residues" evidence="4">
    <location>
        <begin position="889"/>
        <end position="902"/>
    </location>
</feature>
<feature type="domain" description="CW-type" evidence="5">
    <location>
        <begin position="648"/>
        <end position="701"/>
    </location>
</feature>
<evidence type="ECO:0000256" key="3">
    <source>
        <dbReference type="ARBA" id="ARBA00022833"/>
    </source>
</evidence>
<comment type="caution">
    <text evidence="6">The sequence shown here is derived from an EMBL/GenBank/DDBJ whole genome shotgun (WGS) entry which is preliminary data.</text>
</comment>
<evidence type="ECO:0000256" key="1">
    <source>
        <dbReference type="ARBA" id="ARBA00022723"/>
    </source>
</evidence>
<feature type="compositionally biased region" description="Basic and acidic residues" evidence="4">
    <location>
        <begin position="998"/>
        <end position="1015"/>
    </location>
</feature>
<organism evidence="6 7">
    <name type="scientific">Cuscuta epithymum</name>
    <dbReference type="NCBI Taxonomy" id="186058"/>
    <lineage>
        <taxon>Eukaryota</taxon>
        <taxon>Viridiplantae</taxon>
        <taxon>Streptophyta</taxon>
        <taxon>Embryophyta</taxon>
        <taxon>Tracheophyta</taxon>
        <taxon>Spermatophyta</taxon>
        <taxon>Magnoliopsida</taxon>
        <taxon>eudicotyledons</taxon>
        <taxon>Gunneridae</taxon>
        <taxon>Pentapetalae</taxon>
        <taxon>asterids</taxon>
        <taxon>lamiids</taxon>
        <taxon>Solanales</taxon>
        <taxon>Convolvulaceae</taxon>
        <taxon>Cuscuteae</taxon>
        <taxon>Cuscuta</taxon>
        <taxon>Cuscuta subgen. Cuscuta</taxon>
    </lineage>
</organism>
<evidence type="ECO:0000256" key="2">
    <source>
        <dbReference type="ARBA" id="ARBA00022771"/>
    </source>
</evidence>
<feature type="compositionally biased region" description="Basic and acidic residues" evidence="4">
    <location>
        <begin position="903"/>
        <end position="916"/>
    </location>
</feature>
<feature type="region of interest" description="Disordered" evidence="4">
    <location>
        <begin position="1174"/>
        <end position="1209"/>
    </location>
</feature>
<evidence type="ECO:0000259" key="5">
    <source>
        <dbReference type="PROSITE" id="PS51050"/>
    </source>
</evidence>
<feature type="compositionally biased region" description="Basic and acidic residues" evidence="4">
    <location>
        <begin position="1022"/>
        <end position="1033"/>
    </location>
</feature>
<dbReference type="Pfam" id="PF24756">
    <property type="entry name" value="THD_CWZF3-5-7"/>
    <property type="match status" value="1"/>
</dbReference>
<feature type="compositionally biased region" description="Low complexity" evidence="4">
    <location>
        <begin position="1187"/>
        <end position="1201"/>
    </location>
</feature>
<proteinExistence type="predicted"/>
<keyword evidence="2" id="KW-0863">Zinc-finger</keyword>
<evidence type="ECO:0000256" key="4">
    <source>
        <dbReference type="SAM" id="MobiDB-lite"/>
    </source>
</evidence>
<dbReference type="GO" id="GO:0008270">
    <property type="term" value="F:zinc ion binding"/>
    <property type="evidence" value="ECO:0007669"/>
    <property type="project" value="UniProtKB-KW"/>
</dbReference>
<feature type="compositionally biased region" description="Basic and acidic residues" evidence="4">
    <location>
        <begin position="1231"/>
        <end position="1258"/>
    </location>
</feature>
<protein>
    <recommendedName>
        <fullName evidence="5">CW-type domain-containing protein</fullName>
    </recommendedName>
</protein>
<feature type="compositionally biased region" description="Basic and acidic residues" evidence="4">
    <location>
        <begin position="930"/>
        <end position="942"/>
    </location>
</feature>
<evidence type="ECO:0000313" key="6">
    <source>
        <dbReference type="EMBL" id="CAH9117377.1"/>
    </source>
</evidence>
<dbReference type="PROSITE" id="PS51050">
    <property type="entry name" value="ZF_CW"/>
    <property type="match status" value="1"/>
</dbReference>
<dbReference type="InterPro" id="IPR011124">
    <property type="entry name" value="Znf_CW"/>
</dbReference>
<feature type="compositionally biased region" description="Polar residues" evidence="4">
    <location>
        <begin position="798"/>
        <end position="807"/>
    </location>
</feature>
<keyword evidence="7" id="KW-1185">Reference proteome</keyword>
<evidence type="ECO:0000313" key="7">
    <source>
        <dbReference type="Proteomes" id="UP001152523"/>
    </source>
</evidence>
<sequence length="1650" mass="179795">MIHVRKGDVRNGLSVGSEMEDLELEEGEACCYENNNSNNACDNDSIIDPEIALSYIDEKIQHVLGHFQKDFEGMVTPEILGSKYGCYGSFLPTYQRSPPVPDLKTALEVPSNTITKSPKITLYEGGRHNSCSSSSTFISTKSVPTSTNSLLVPATRAPIPNPGVNLCKTPAIPEECASICKTLQKPADASEQKSLKVRIRVGSENLSSTKNAELYSGLGLDVSPSSSLDNSPTDSEDIFHRIQDAPDKSPTSILQIMTSSPMRGSLLLSPLSDDLIHLTEKDWHWRKCGAKPMHETGADTSGAVANGFDSIRGSKKISGDRKKNLHEKDAIVNGYISGDNLPCEELISRTMKLPLLSKSISSACYPVSGSKTNDNLTTSAEGITKEESIDHTAKEDLHHVSPAENNAMVDKSNGIVGLCVGGLVNEKSNNFDYSAAFPRKENNECAEQADDLSNPGCNKCTKDPNTDKIGFSRPSVASKMTLKKEVGMRLVKKQVSSGSKKKLGGIQIHDAREEKLYEDGLVTNSFSAHKTKRSSSGRTSASKSHSKGVKNHSKARDSFTGLSGKLEAEKDDYKSFSEGTHSLEMLKGSDSHNGTNLVECSDVVKEISKASEVEKRFALTEHHSVDPNIKTVTVIEPNPTSAPVAEDPLVNEDWVQCDKCHKWRLLPLGTDPESFSKNWLCKMLDWLPGLNRCSISEDETTMAVRALYQFPAAAITTPASESQTKNQNEHHQRSLVGLSSVDVLHSDLENRSLGLQIAVASGKKNHGSKDSSYESKQAGMMPSSSKNNNFKEIANGGLNDSVNSSAGENGHKKYYRHSSAPVAEKQDNKLKVKKRLLDSRTSDGGGNNVKTKNKSETDLVNSRTSKKVKRDSLLHNDENWTTGKAWDNGPSTSSGMVQTVSQDQHKYKYRDSKTSDKNFQVHNPVNSSDESLHASKSYSKDSSKKRKRNGSPVNSGDGSLHTSRSDSKNCSKRKGVRLRHSEIYSKPVPFMPAETCENDGRKGREARDFNPEVKHPIGNKFNEGKDERSRNKDQQIAQYQAMDSTKRHPGILQPSMTATSSSSKVSGSQKNKSNPLELRASPVESVSSSPLRIPGVVGENGGGSNMSGMVMKDGTWDAHNDSHDRQEVHLGNTPIVKMNLGTVPVSLADCENKVAGNLPLHDQNAFKLPVLEEGEGERRSCGPLHDNNGTTKKNSGKGSSSKPKDKTRTYKYELDRLSGIDSLDQMPSSSEKLKAGKIKFGERTANHSDKTSAKDHSDTFLNGSVKEEVHLKLADNNGRYVKADTISGLDKGQVLVPNRGDESCKNYISGRTNGLPTSVKGKPLQPLPTRSQNEIPTLQQLIPGSKKESANLMPADEFEYDASRARDGKKSQSHSRDQHNVARHSTPTLNKVRDVDAPSAVQKDSPSQAASSAVKEAKNLKHVADRLQNSGSSDSTGFYFQAALKFLTGAALYDSCNTNNVKHIEMTRAMYIETADLCKFCAHEYERSKEMAAAALAYKCMEVAYMRVIYSSHSDASRYRTDLQEALQIFAPGESSSSSASDIDNLNNPLAVDKGGLTKSAGSAQVTGAHFMTPETRFNITQMLKFVQEVSLAMEASKSSRAALAAASSKIGDNKSKDGISSVKMALDFNFQDMDGLLRLVRVAMEEINS</sequence>
<dbReference type="Pfam" id="PF07496">
    <property type="entry name" value="zf-CW"/>
    <property type="match status" value="1"/>
</dbReference>
<keyword evidence="1" id="KW-0479">Metal-binding</keyword>
<keyword evidence="3" id="KW-0862">Zinc</keyword>
<dbReference type="PANTHER" id="PTHR46524:SF7">
    <property type="entry name" value="CW-TYPE ZINC FINGER"/>
    <property type="match status" value="1"/>
</dbReference>
<dbReference type="PANTHER" id="PTHR46524">
    <property type="entry name" value="CW-TYPE ZINC FINGER"/>
    <property type="match status" value="1"/>
</dbReference>
<feature type="compositionally biased region" description="Polar residues" evidence="4">
    <location>
        <begin position="1034"/>
        <end position="1043"/>
    </location>
</feature>
<feature type="region of interest" description="Disordered" evidence="4">
    <location>
        <begin position="1221"/>
        <end position="1258"/>
    </location>
</feature>
<feature type="region of interest" description="Disordered" evidence="4">
    <location>
        <begin position="761"/>
        <end position="1122"/>
    </location>
</feature>
<feature type="compositionally biased region" description="Basic and acidic residues" evidence="4">
    <location>
        <begin position="824"/>
        <end position="841"/>
    </location>
</feature>
<name>A0AAV0E7S2_9ASTE</name>
<gene>
    <name evidence="6" type="ORF">CEPIT_LOCUS21840</name>
</gene>
<reference evidence="6" key="1">
    <citation type="submission" date="2022-07" db="EMBL/GenBank/DDBJ databases">
        <authorList>
            <person name="Macas J."/>
            <person name="Novak P."/>
            <person name="Neumann P."/>
        </authorList>
    </citation>
    <scope>NUCLEOTIDE SEQUENCE</scope>
</reference>
<dbReference type="Gene3D" id="3.30.40.100">
    <property type="match status" value="1"/>
</dbReference>
<feature type="compositionally biased region" description="Low complexity" evidence="4">
    <location>
        <begin position="1060"/>
        <end position="1073"/>
    </location>
</feature>
<feature type="compositionally biased region" description="Polar residues" evidence="4">
    <location>
        <begin position="917"/>
        <end position="929"/>
    </location>
</feature>
<feature type="compositionally biased region" description="Polar residues" evidence="4">
    <location>
        <begin position="1402"/>
        <end position="1411"/>
    </location>
</feature>
<feature type="compositionally biased region" description="Basic and acidic residues" evidence="4">
    <location>
        <begin position="1361"/>
        <end position="1380"/>
    </location>
</feature>
<feature type="region of interest" description="Disordered" evidence="4">
    <location>
        <begin position="1307"/>
        <end position="1416"/>
    </location>
</feature>
<feature type="compositionally biased region" description="Polar residues" evidence="4">
    <location>
        <begin position="1328"/>
        <end position="1342"/>
    </location>
</feature>
<dbReference type="EMBL" id="CAMAPF010000406">
    <property type="protein sequence ID" value="CAH9117377.1"/>
    <property type="molecule type" value="Genomic_DNA"/>
</dbReference>
<feature type="compositionally biased region" description="Polar residues" evidence="4">
    <location>
        <begin position="951"/>
        <end position="962"/>
    </location>
</feature>
<accession>A0AAV0E7S2</accession>
<feature type="region of interest" description="Disordered" evidence="4">
    <location>
        <begin position="528"/>
        <end position="563"/>
    </location>
</feature>
<feature type="compositionally biased region" description="Basic residues" evidence="4">
    <location>
        <begin position="544"/>
        <end position="553"/>
    </location>
</feature>
<dbReference type="InterPro" id="IPR056406">
    <property type="entry name" value="THD_CWZF3/5/7"/>
</dbReference>